<reference evidence="2 3" key="1">
    <citation type="journal article" date="2018" name="Mycol. Prog.">
        <title>Coniella lustricola, a new species from submerged detritus.</title>
        <authorList>
            <person name="Raudabaugh D.B."/>
            <person name="Iturriaga T."/>
            <person name="Carver A."/>
            <person name="Mondo S."/>
            <person name="Pangilinan J."/>
            <person name="Lipzen A."/>
            <person name="He G."/>
            <person name="Amirebrahimi M."/>
            <person name="Grigoriev I.V."/>
            <person name="Miller A.N."/>
        </authorList>
    </citation>
    <scope>NUCLEOTIDE SEQUENCE [LARGE SCALE GENOMIC DNA]</scope>
    <source>
        <strain evidence="2 3">B22-T-1</strain>
    </source>
</reference>
<dbReference type="InParanoid" id="A0A2T2ZZE3"/>
<keyword evidence="3" id="KW-1185">Reference proteome</keyword>
<name>A0A2T2ZZE3_9PEZI</name>
<proteinExistence type="predicted"/>
<dbReference type="AlphaFoldDB" id="A0A2T2ZZE3"/>
<gene>
    <name evidence="2" type="ORF">BD289DRAFT_485214</name>
</gene>
<protein>
    <submittedName>
        <fullName evidence="2">Uncharacterized protein</fullName>
    </submittedName>
</protein>
<accession>A0A2T2ZZE3</accession>
<feature type="chain" id="PRO_5015772031" evidence="1">
    <location>
        <begin position="21"/>
        <end position="136"/>
    </location>
</feature>
<sequence>MRFVSLIAATLGCAAGLASADSSTSGCSTTTTTTATTLHQQTGMPTPSNPWTTSLSTANYTLTETVLVPSNTTNPLASITGYNSGGNDSTVTFTASTPTFTIVPVSSNVAAAQEGFAGDSSMMGLVVFFALSLCLL</sequence>
<evidence type="ECO:0000256" key="1">
    <source>
        <dbReference type="SAM" id="SignalP"/>
    </source>
</evidence>
<keyword evidence="1" id="KW-0732">Signal</keyword>
<feature type="signal peptide" evidence="1">
    <location>
        <begin position="1"/>
        <end position="20"/>
    </location>
</feature>
<organism evidence="2 3">
    <name type="scientific">Coniella lustricola</name>
    <dbReference type="NCBI Taxonomy" id="2025994"/>
    <lineage>
        <taxon>Eukaryota</taxon>
        <taxon>Fungi</taxon>
        <taxon>Dikarya</taxon>
        <taxon>Ascomycota</taxon>
        <taxon>Pezizomycotina</taxon>
        <taxon>Sordariomycetes</taxon>
        <taxon>Sordariomycetidae</taxon>
        <taxon>Diaporthales</taxon>
        <taxon>Schizoparmaceae</taxon>
        <taxon>Coniella</taxon>
    </lineage>
</organism>
<evidence type="ECO:0000313" key="3">
    <source>
        <dbReference type="Proteomes" id="UP000241462"/>
    </source>
</evidence>
<evidence type="ECO:0000313" key="2">
    <source>
        <dbReference type="EMBL" id="PSR80067.1"/>
    </source>
</evidence>
<dbReference type="EMBL" id="KZ678544">
    <property type="protein sequence ID" value="PSR80067.1"/>
    <property type="molecule type" value="Genomic_DNA"/>
</dbReference>
<dbReference type="Proteomes" id="UP000241462">
    <property type="component" value="Unassembled WGS sequence"/>
</dbReference>